<evidence type="ECO:0000313" key="2">
    <source>
        <dbReference type="EMBL" id="TRX13471.1"/>
    </source>
</evidence>
<evidence type="ECO:0000313" key="1">
    <source>
        <dbReference type="EMBL" id="TRX10423.1"/>
    </source>
</evidence>
<dbReference type="Proteomes" id="UP000318669">
    <property type="component" value="Unassembled WGS sequence"/>
</dbReference>
<organism evidence="2 4">
    <name type="scientific">Flavobacterium gawalongense</name>
    <dbReference type="NCBI Taxonomy" id="2594432"/>
    <lineage>
        <taxon>Bacteria</taxon>
        <taxon>Pseudomonadati</taxon>
        <taxon>Bacteroidota</taxon>
        <taxon>Flavobacteriia</taxon>
        <taxon>Flavobacteriales</taxon>
        <taxon>Flavobacteriaceae</taxon>
        <taxon>Flavobacterium</taxon>
    </lineage>
</organism>
<keyword evidence="3" id="KW-1185">Reference proteome</keyword>
<evidence type="ECO:0000313" key="4">
    <source>
        <dbReference type="Proteomes" id="UP000318669"/>
    </source>
</evidence>
<reference evidence="3 4" key="1">
    <citation type="submission" date="2019-07" db="EMBL/GenBank/DDBJ databases">
        <title>Novel species of Flavobacterium.</title>
        <authorList>
            <person name="Liu Q."/>
            <person name="Xin Y.-H."/>
        </authorList>
    </citation>
    <scope>NUCLEOTIDE SEQUENCE [LARGE SCALE GENOMIC DNA]</scope>
    <source>
        <strain evidence="1 3">GSP39</strain>
        <strain evidence="2 4">GSR22</strain>
    </source>
</reference>
<dbReference type="AlphaFoldDB" id="A0A553BYS5"/>
<dbReference type="RefSeq" id="WP_143385770.1">
    <property type="nucleotide sequence ID" value="NZ_VJZL01000001.1"/>
</dbReference>
<proteinExistence type="predicted"/>
<evidence type="ECO:0000313" key="3">
    <source>
        <dbReference type="Proteomes" id="UP000318528"/>
    </source>
</evidence>
<protein>
    <recommendedName>
        <fullName evidence="5">Phage antirepressor protein</fullName>
    </recommendedName>
</protein>
<dbReference type="OrthoDB" id="9814400at2"/>
<comment type="caution">
    <text evidence="2">The sequence shown here is derived from an EMBL/GenBank/DDBJ whole genome shotgun (WGS) entry which is preliminary data.</text>
</comment>
<name>A0A553BYS5_9FLAO</name>
<dbReference type="EMBL" id="VJZN01000001">
    <property type="protein sequence ID" value="TRX10423.1"/>
    <property type="molecule type" value="Genomic_DNA"/>
</dbReference>
<evidence type="ECO:0008006" key="5">
    <source>
        <dbReference type="Google" id="ProtNLM"/>
    </source>
</evidence>
<dbReference type="EMBL" id="VJZL01000001">
    <property type="protein sequence ID" value="TRX13471.1"/>
    <property type="molecule type" value="Genomic_DNA"/>
</dbReference>
<gene>
    <name evidence="2" type="ORF">FNW11_01030</name>
    <name evidence="1" type="ORF">FNW12_00515</name>
</gene>
<accession>A0A553BYS5</accession>
<dbReference type="Proteomes" id="UP000318528">
    <property type="component" value="Unassembled WGS sequence"/>
</dbReference>
<sequence>MSQIKLFESKQIRSQWDEKEQEWFFVVVDVVSVLTDSSDPKDYWYRMKKREKISGYELSTVCRQLMIIEDLINMKS</sequence>